<reference evidence="1" key="1">
    <citation type="submission" date="2019-11" db="EMBL/GenBank/DDBJ databases">
        <authorList>
            <person name="Feng L."/>
        </authorList>
    </citation>
    <scope>NUCLEOTIDE SEQUENCE</scope>
    <source>
        <strain evidence="1">ElimosumLFYP34</strain>
    </source>
</reference>
<sequence>MMDVIMAGTLIVCIVSMLGFTVFCSKQVDKKSPVKKEE</sequence>
<protein>
    <submittedName>
        <fullName evidence="1">Uncharacterized protein</fullName>
    </submittedName>
</protein>
<proteinExistence type="predicted"/>
<dbReference type="EMBL" id="CACRTR010000008">
    <property type="protein sequence ID" value="VYU15016.1"/>
    <property type="molecule type" value="Genomic_DNA"/>
</dbReference>
<organism evidence="1">
    <name type="scientific">Eubacterium limosum</name>
    <dbReference type="NCBI Taxonomy" id="1736"/>
    <lineage>
        <taxon>Bacteria</taxon>
        <taxon>Bacillati</taxon>
        <taxon>Bacillota</taxon>
        <taxon>Clostridia</taxon>
        <taxon>Eubacteriales</taxon>
        <taxon>Eubacteriaceae</taxon>
        <taxon>Eubacterium</taxon>
    </lineage>
</organism>
<dbReference type="AlphaFoldDB" id="A0A6N3CDC4"/>
<accession>A0A6N3CDC4</accession>
<evidence type="ECO:0000313" key="1">
    <source>
        <dbReference type="EMBL" id="VYU15016.1"/>
    </source>
</evidence>
<gene>
    <name evidence="1" type="ORF">ELLFYP34_02809</name>
</gene>
<name>A0A6N3CDC4_EUBLI</name>